<dbReference type="EMBL" id="JBDIVE010000009">
    <property type="protein sequence ID" value="MEN3069860.1"/>
    <property type="molecule type" value="Genomic_DNA"/>
</dbReference>
<evidence type="ECO:0000313" key="3">
    <source>
        <dbReference type="EMBL" id="MEN3069860.1"/>
    </source>
</evidence>
<dbReference type="Pfam" id="PF10975">
    <property type="entry name" value="DUF2802"/>
    <property type="match status" value="1"/>
</dbReference>
<dbReference type="Proteomes" id="UP001410394">
    <property type="component" value="Unassembled WGS sequence"/>
</dbReference>
<accession>A0ABU9Z1M3</accession>
<proteinExistence type="predicted"/>
<name>A0ABU9Z1M3_9RHOO</name>
<evidence type="ECO:0000313" key="4">
    <source>
        <dbReference type="Proteomes" id="UP001410394"/>
    </source>
</evidence>
<evidence type="ECO:0000256" key="1">
    <source>
        <dbReference type="SAM" id="Coils"/>
    </source>
</evidence>
<gene>
    <name evidence="3" type="ORF">ABDB84_15365</name>
</gene>
<dbReference type="InterPro" id="IPR021244">
    <property type="entry name" value="DUF2802"/>
</dbReference>
<protein>
    <submittedName>
        <fullName evidence="3">DUF2802 domain-containing protein</fullName>
    </submittedName>
</protein>
<evidence type="ECO:0000256" key="2">
    <source>
        <dbReference type="SAM" id="MobiDB-lite"/>
    </source>
</evidence>
<sequence length="209" mass="23297">MRTLLILLVALLCGYLIWLAIRWRRLSKAASYRIDPSNIFRDADRFSPQFSETPASYSVRSAETVDTLSEDDDDDDAVVSLSAHSREQAAAAPLQRREPRAAEPDASSFGFDALLEVRQMHHKVDEHAQRLRALDDEVRALREELSAVRAASRVAPAYAEAVSMVRRGLDAHTIAERCGISVAEAELVQALSERGELDTQDQDRREGHG</sequence>
<reference evidence="3 4" key="1">
    <citation type="journal article" date="2018" name="Int. J. Syst. Evol. Microbiol.">
        <title>Uliginosibacterium sediminicola sp. nov., isolated from freshwater sediment.</title>
        <authorList>
            <person name="Hwang W.M."/>
            <person name="Kim S.M."/>
            <person name="Kang K."/>
            <person name="Ahn T.Y."/>
        </authorList>
    </citation>
    <scope>NUCLEOTIDE SEQUENCE [LARGE SCALE GENOMIC DNA]</scope>
    <source>
        <strain evidence="3 4">M1-21</strain>
    </source>
</reference>
<dbReference type="RefSeq" id="WP_345920634.1">
    <property type="nucleotide sequence ID" value="NZ_JBDIVE010000009.1"/>
</dbReference>
<comment type="caution">
    <text evidence="3">The sequence shown here is derived from an EMBL/GenBank/DDBJ whole genome shotgun (WGS) entry which is preliminary data.</text>
</comment>
<keyword evidence="4" id="KW-1185">Reference proteome</keyword>
<feature type="coiled-coil region" evidence="1">
    <location>
        <begin position="117"/>
        <end position="151"/>
    </location>
</feature>
<keyword evidence="1" id="KW-0175">Coiled coil</keyword>
<feature type="region of interest" description="Disordered" evidence="2">
    <location>
        <begin position="86"/>
        <end position="105"/>
    </location>
</feature>
<organism evidence="3 4">
    <name type="scientific">Uliginosibacterium sediminicola</name>
    <dbReference type="NCBI Taxonomy" id="2024550"/>
    <lineage>
        <taxon>Bacteria</taxon>
        <taxon>Pseudomonadati</taxon>
        <taxon>Pseudomonadota</taxon>
        <taxon>Betaproteobacteria</taxon>
        <taxon>Rhodocyclales</taxon>
        <taxon>Zoogloeaceae</taxon>
        <taxon>Uliginosibacterium</taxon>
    </lineage>
</organism>